<dbReference type="Proteomes" id="UP000249130">
    <property type="component" value="Unassembled WGS sequence"/>
</dbReference>
<organism evidence="3 4">
    <name type="scientific">Rhodoplanes roseus</name>
    <dbReference type="NCBI Taxonomy" id="29409"/>
    <lineage>
        <taxon>Bacteria</taxon>
        <taxon>Pseudomonadati</taxon>
        <taxon>Pseudomonadota</taxon>
        <taxon>Alphaproteobacteria</taxon>
        <taxon>Hyphomicrobiales</taxon>
        <taxon>Nitrobacteraceae</taxon>
        <taxon>Rhodoplanes</taxon>
    </lineage>
</organism>
<evidence type="ECO:0000313" key="3">
    <source>
        <dbReference type="EMBL" id="RAI42629.1"/>
    </source>
</evidence>
<evidence type="ECO:0000256" key="2">
    <source>
        <dbReference type="SAM" id="SignalP"/>
    </source>
</evidence>
<proteinExistence type="inferred from homology"/>
<dbReference type="SUPFAM" id="SSF53850">
    <property type="entry name" value="Periplasmic binding protein-like II"/>
    <property type="match status" value="1"/>
</dbReference>
<keyword evidence="2" id="KW-0732">Signal</keyword>
<dbReference type="PIRSF" id="PIRSF017082">
    <property type="entry name" value="YflP"/>
    <property type="match status" value="1"/>
</dbReference>
<dbReference type="InterPro" id="IPR006311">
    <property type="entry name" value="TAT_signal"/>
</dbReference>
<keyword evidence="4" id="KW-1185">Reference proteome</keyword>
<comment type="similarity">
    <text evidence="1">Belongs to the UPF0065 (bug) family.</text>
</comment>
<dbReference type="PANTHER" id="PTHR42928">
    <property type="entry name" value="TRICARBOXYLATE-BINDING PROTEIN"/>
    <property type="match status" value="1"/>
</dbReference>
<accession>A0A327KUW5</accession>
<dbReference type="InterPro" id="IPR042100">
    <property type="entry name" value="Bug_dom1"/>
</dbReference>
<protein>
    <recommendedName>
        <fullName evidence="5">Twin-arginine translocation pathway signal protein</fullName>
    </recommendedName>
</protein>
<evidence type="ECO:0008006" key="5">
    <source>
        <dbReference type="Google" id="ProtNLM"/>
    </source>
</evidence>
<dbReference type="Gene3D" id="3.40.190.150">
    <property type="entry name" value="Bordetella uptake gene, domain 1"/>
    <property type="match status" value="1"/>
</dbReference>
<gene>
    <name evidence="3" type="ORF">CH341_18550</name>
</gene>
<comment type="caution">
    <text evidence="3">The sequence shown here is derived from an EMBL/GenBank/DDBJ whole genome shotgun (WGS) entry which is preliminary data.</text>
</comment>
<name>A0A327KUW5_9BRAD</name>
<evidence type="ECO:0000256" key="1">
    <source>
        <dbReference type="ARBA" id="ARBA00006987"/>
    </source>
</evidence>
<evidence type="ECO:0000313" key="4">
    <source>
        <dbReference type="Proteomes" id="UP000249130"/>
    </source>
</evidence>
<dbReference type="EMBL" id="NPEX01000138">
    <property type="protein sequence ID" value="RAI42629.1"/>
    <property type="molecule type" value="Genomic_DNA"/>
</dbReference>
<reference evidence="3 4" key="1">
    <citation type="submission" date="2017-07" db="EMBL/GenBank/DDBJ databases">
        <title>Draft Genome Sequences of Select Purple Nonsulfur Bacteria.</title>
        <authorList>
            <person name="Lasarre B."/>
            <person name="Mckinlay J.B."/>
        </authorList>
    </citation>
    <scope>NUCLEOTIDE SEQUENCE [LARGE SCALE GENOMIC DNA]</scope>
    <source>
        <strain evidence="3 4">DSM 5909</strain>
    </source>
</reference>
<dbReference type="CDD" id="cd13578">
    <property type="entry name" value="PBP2_Bug27"/>
    <property type="match status" value="1"/>
</dbReference>
<dbReference type="PANTHER" id="PTHR42928:SF5">
    <property type="entry name" value="BLR1237 PROTEIN"/>
    <property type="match status" value="1"/>
</dbReference>
<dbReference type="Pfam" id="PF03401">
    <property type="entry name" value="TctC"/>
    <property type="match status" value="1"/>
</dbReference>
<dbReference type="PROSITE" id="PS51318">
    <property type="entry name" value="TAT"/>
    <property type="match status" value="1"/>
</dbReference>
<feature type="signal peptide" evidence="2">
    <location>
        <begin position="1"/>
        <end position="28"/>
    </location>
</feature>
<sequence length="327" mass="33710">MTRTSRRTVLTGLTGLAAAGAFARPAWAQGQSQRPIKVIVPYAAGGASDIVARLVAVPMGQILGQSLYVDNRGGGASQIGTQAIATSAPDGTTVGVVDSAFTVNPGLFGAKLPYDTRRDFTPISLLARTSLVLVVPASLPVSSVKELVALGKAKPGSLTMATAGMGTAVHLGCEQFRQEAGLEVVSVPYRGGGPAIMDLIAGKVDFNFSTIPAVLEQIRTGKLKALGVTTGRVALLPDVPSMAEAGLPSVDAAPDFGLVGPANLPPDILARLAAAAAAAVQDPATRRRMEEIGYEPIGSTPQAYAAHIETMMAKWKHIIDLGNIKPE</sequence>
<dbReference type="AlphaFoldDB" id="A0A327KUW5"/>
<dbReference type="OrthoDB" id="7957013at2"/>
<dbReference type="Gene3D" id="3.40.190.10">
    <property type="entry name" value="Periplasmic binding protein-like II"/>
    <property type="match status" value="1"/>
</dbReference>
<dbReference type="InterPro" id="IPR005064">
    <property type="entry name" value="BUG"/>
</dbReference>
<feature type="chain" id="PRO_5016264727" description="Twin-arginine translocation pathway signal protein" evidence="2">
    <location>
        <begin position="29"/>
        <end position="327"/>
    </location>
</feature>
<dbReference type="RefSeq" id="WP_111420496.1">
    <property type="nucleotide sequence ID" value="NZ_NPEX01000138.1"/>
</dbReference>